<evidence type="ECO:0000256" key="1">
    <source>
        <dbReference type="SAM" id="MobiDB-lite"/>
    </source>
</evidence>
<feature type="compositionally biased region" description="Basic and acidic residues" evidence="1">
    <location>
        <begin position="11"/>
        <end position="22"/>
    </location>
</feature>
<comment type="caution">
    <text evidence="2">The sequence shown here is derived from an EMBL/GenBank/DDBJ whole genome shotgun (WGS) entry which is preliminary data.</text>
</comment>
<accession>A0A8J6BN77</accession>
<sequence length="83" mass="9423">MSDLEDLFNDDNSKDSDEEIARQSDGLALQDDNIEMTTEGDSIPRPDEDNHMDTEEGDSIPRRDEDNHMDTEDAIFSIMTTLT</sequence>
<keyword evidence="3" id="KW-1185">Reference proteome</keyword>
<dbReference type="AlphaFoldDB" id="A0A8J6BN77"/>
<dbReference type="EMBL" id="JAAALK010000081">
    <property type="protein sequence ID" value="KAG8091302.1"/>
    <property type="molecule type" value="Genomic_DNA"/>
</dbReference>
<feature type="region of interest" description="Disordered" evidence="1">
    <location>
        <begin position="1"/>
        <end position="83"/>
    </location>
</feature>
<protein>
    <submittedName>
        <fullName evidence="2">Uncharacterized protein</fullName>
    </submittedName>
</protein>
<organism evidence="2 3">
    <name type="scientific">Zizania palustris</name>
    <name type="common">Northern wild rice</name>
    <dbReference type="NCBI Taxonomy" id="103762"/>
    <lineage>
        <taxon>Eukaryota</taxon>
        <taxon>Viridiplantae</taxon>
        <taxon>Streptophyta</taxon>
        <taxon>Embryophyta</taxon>
        <taxon>Tracheophyta</taxon>
        <taxon>Spermatophyta</taxon>
        <taxon>Magnoliopsida</taxon>
        <taxon>Liliopsida</taxon>
        <taxon>Poales</taxon>
        <taxon>Poaceae</taxon>
        <taxon>BOP clade</taxon>
        <taxon>Oryzoideae</taxon>
        <taxon>Oryzeae</taxon>
        <taxon>Zizaniinae</taxon>
        <taxon>Zizania</taxon>
    </lineage>
</organism>
<gene>
    <name evidence="2" type="ORF">GUJ93_ZPchr0011g27546</name>
</gene>
<name>A0A8J6BN77_ZIZPA</name>
<reference evidence="2" key="2">
    <citation type="submission" date="2021-02" db="EMBL/GenBank/DDBJ databases">
        <authorList>
            <person name="Kimball J.A."/>
            <person name="Haas M.W."/>
            <person name="Macchietto M."/>
            <person name="Kono T."/>
            <person name="Duquette J."/>
            <person name="Shao M."/>
        </authorList>
    </citation>
    <scope>NUCLEOTIDE SEQUENCE</scope>
    <source>
        <tissue evidence="2">Fresh leaf tissue</tissue>
    </source>
</reference>
<reference evidence="2" key="1">
    <citation type="journal article" date="2021" name="bioRxiv">
        <title>Whole Genome Assembly and Annotation of Northern Wild Rice, Zizania palustris L., Supports a Whole Genome Duplication in the Zizania Genus.</title>
        <authorList>
            <person name="Haas M."/>
            <person name="Kono T."/>
            <person name="Macchietto M."/>
            <person name="Millas R."/>
            <person name="McGilp L."/>
            <person name="Shao M."/>
            <person name="Duquette J."/>
            <person name="Hirsch C.N."/>
            <person name="Kimball J."/>
        </authorList>
    </citation>
    <scope>NUCLEOTIDE SEQUENCE</scope>
    <source>
        <tissue evidence="2">Fresh leaf tissue</tissue>
    </source>
</reference>
<dbReference type="Proteomes" id="UP000729402">
    <property type="component" value="Unassembled WGS sequence"/>
</dbReference>
<evidence type="ECO:0000313" key="2">
    <source>
        <dbReference type="EMBL" id="KAG8091302.1"/>
    </source>
</evidence>
<proteinExistence type="predicted"/>
<evidence type="ECO:0000313" key="3">
    <source>
        <dbReference type="Proteomes" id="UP000729402"/>
    </source>
</evidence>
<feature type="compositionally biased region" description="Basic and acidic residues" evidence="1">
    <location>
        <begin position="42"/>
        <end position="71"/>
    </location>
</feature>